<dbReference type="InterPro" id="IPR050302">
    <property type="entry name" value="Rab_GAP_TBC_domain"/>
</dbReference>
<dbReference type="InterPro" id="IPR000195">
    <property type="entry name" value="Rab-GAP-TBC_dom"/>
</dbReference>
<feature type="region of interest" description="Disordered" evidence="1">
    <location>
        <begin position="58"/>
        <end position="159"/>
    </location>
</feature>
<comment type="caution">
    <text evidence="3">The sequence shown here is derived from an EMBL/GenBank/DDBJ whole genome shotgun (WGS) entry which is preliminary data.</text>
</comment>
<dbReference type="PROSITE" id="PS50086">
    <property type="entry name" value="TBC_RABGAP"/>
    <property type="match status" value="1"/>
</dbReference>
<name>A0A0V0R0K9_PSEPJ</name>
<dbReference type="OrthoDB" id="313278at2759"/>
<dbReference type="OMA" id="KHMTRIM"/>
<dbReference type="EMBL" id="LDAU01000073">
    <property type="protein sequence ID" value="KRX08111.1"/>
    <property type="molecule type" value="Genomic_DNA"/>
</dbReference>
<dbReference type="GO" id="GO:0005096">
    <property type="term" value="F:GTPase activator activity"/>
    <property type="evidence" value="ECO:0007669"/>
    <property type="project" value="TreeGrafter"/>
</dbReference>
<dbReference type="Gene3D" id="1.10.472.80">
    <property type="entry name" value="Ypt/Rab-GAP domain of gyp1p, domain 3"/>
    <property type="match status" value="1"/>
</dbReference>
<dbReference type="Gene3D" id="1.10.8.270">
    <property type="entry name" value="putative rabgap domain of human tbc1 domain family member 14 like domains"/>
    <property type="match status" value="1"/>
</dbReference>
<feature type="compositionally biased region" description="Low complexity" evidence="1">
    <location>
        <begin position="98"/>
        <end position="113"/>
    </location>
</feature>
<gene>
    <name evidence="3" type="ORF">PPERSA_01656</name>
</gene>
<keyword evidence="4" id="KW-1185">Reference proteome</keyword>
<evidence type="ECO:0000313" key="4">
    <source>
        <dbReference type="Proteomes" id="UP000054937"/>
    </source>
</evidence>
<protein>
    <submittedName>
        <fullName evidence="3">Rab-GTPase-TBC domain</fullName>
    </submittedName>
</protein>
<dbReference type="FunCoup" id="A0A0V0R0K9">
    <property type="interactions" value="1"/>
</dbReference>
<reference evidence="3 4" key="1">
    <citation type="journal article" date="2015" name="Sci. Rep.">
        <title>Genome of the facultative scuticociliatosis pathogen Pseudocohnilembus persalinus provides insight into its virulence through horizontal gene transfer.</title>
        <authorList>
            <person name="Xiong J."/>
            <person name="Wang G."/>
            <person name="Cheng J."/>
            <person name="Tian M."/>
            <person name="Pan X."/>
            <person name="Warren A."/>
            <person name="Jiang C."/>
            <person name="Yuan D."/>
            <person name="Miao W."/>
        </authorList>
    </citation>
    <scope>NUCLEOTIDE SEQUENCE [LARGE SCALE GENOMIC DNA]</scope>
    <source>
        <strain evidence="3">36N120E</strain>
    </source>
</reference>
<dbReference type="InterPro" id="IPR035969">
    <property type="entry name" value="Rab-GAP_TBC_sf"/>
</dbReference>
<feature type="compositionally biased region" description="Polar residues" evidence="1">
    <location>
        <begin position="81"/>
        <end position="97"/>
    </location>
</feature>
<dbReference type="Proteomes" id="UP000054937">
    <property type="component" value="Unassembled WGS sequence"/>
</dbReference>
<sequence>MQEFDCKEKLQLVYKERVHNYFNNKNADQIQKQKNIVVPGFHSNNQNNNNNINFKKELSSQRNSCHISQGQNQNHHQQRQFSTYVQNSDTKNSQFETQNSHTTNNENYNNQHDQNNRYTEKTPKRKSSNHTQISTQTQYNDSGSKKLPRKTPSRSSEKRYLNNIAISVVKKVRNTFNIQRERKKCYCDINLEPEETCSKVYKWLNCLQYNNQKDLSWMKQKYETLKQEPRERKNIVQIQKDLKRTFPNIQYFQEGQVGYNILENILNVFAIYEPSLGYVQGMNFIGGVFAYHAEEYLAFWLMALFFEKLELRDVYQDNLPGLKKHTKIMNELIKINLPEISQKFQETGIVAEMYFTPWIFSMLGILIPIENFAQFLDNIFIQGWGYFYRIVLCLLEKNQDEILENEFIEILTLLNKKNYEPSKQPKNLDQEIKNWNQILEEAITIDLDDQLINNMIDEFYENYNLKNDINNNSQ</sequence>
<dbReference type="GO" id="GO:0031267">
    <property type="term" value="F:small GTPase binding"/>
    <property type="evidence" value="ECO:0007669"/>
    <property type="project" value="TreeGrafter"/>
</dbReference>
<evidence type="ECO:0000313" key="3">
    <source>
        <dbReference type="EMBL" id="KRX08111.1"/>
    </source>
</evidence>
<feature type="compositionally biased region" description="Polar residues" evidence="1">
    <location>
        <begin position="129"/>
        <end position="142"/>
    </location>
</feature>
<evidence type="ECO:0000256" key="1">
    <source>
        <dbReference type="SAM" id="MobiDB-lite"/>
    </source>
</evidence>
<feature type="domain" description="Rab-GAP TBC" evidence="2">
    <location>
        <begin position="193"/>
        <end position="383"/>
    </location>
</feature>
<dbReference type="InParanoid" id="A0A0V0R0K9"/>
<proteinExistence type="predicted"/>
<dbReference type="PANTHER" id="PTHR47219">
    <property type="entry name" value="RAB GTPASE-ACTIVATING PROTEIN 1-LIKE"/>
    <property type="match status" value="1"/>
</dbReference>
<accession>A0A0V0R0K9</accession>
<dbReference type="SUPFAM" id="SSF47923">
    <property type="entry name" value="Ypt/Rab-GAP domain of gyp1p"/>
    <property type="match status" value="2"/>
</dbReference>
<dbReference type="SMART" id="SM00164">
    <property type="entry name" value="TBC"/>
    <property type="match status" value="1"/>
</dbReference>
<dbReference type="Pfam" id="PF00566">
    <property type="entry name" value="RabGAP-TBC"/>
    <property type="match status" value="1"/>
</dbReference>
<organism evidence="3 4">
    <name type="scientific">Pseudocohnilembus persalinus</name>
    <name type="common">Ciliate</name>
    <dbReference type="NCBI Taxonomy" id="266149"/>
    <lineage>
        <taxon>Eukaryota</taxon>
        <taxon>Sar</taxon>
        <taxon>Alveolata</taxon>
        <taxon>Ciliophora</taxon>
        <taxon>Intramacronucleata</taxon>
        <taxon>Oligohymenophorea</taxon>
        <taxon>Scuticociliatia</taxon>
        <taxon>Philasterida</taxon>
        <taxon>Pseudocohnilembidae</taxon>
        <taxon>Pseudocohnilembus</taxon>
    </lineage>
</organism>
<dbReference type="PANTHER" id="PTHR47219:SF9">
    <property type="entry name" value="GTPASE ACTIVATING PROTEIN AND CENTROSOME-ASSOCIATED, ISOFORM B"/>
    <property type="match status" value="1"/>
</dbReference>
<dbReference type="AlphaFoldDB" id="A0A0V0R0K9"/>
<evidence type="ECO:0000259" key="2">
    <source>
        <dbReference type="PROSITE" id="PS50086"/>
    </source>
</evidence>